<dbReference type="PROSITE" id="PS51471">
    <property type="entry name" value="FE2OG_OXY"/>
    <property type="match status" value="2"/>
</dbReference>
<keyword evidence="3" id="KW-0560">Oxidoreductase</keyword>
<dbReference type="EMBL" id="CABITT030000001">
    <property type="protein sequence ID" value="VVA93389.1"/>
    <property type="molecule type" value="Genomic_DNA"/>
</dbReference>
<accession>A0A565AXR2</accession>
<evidence type="ECO:0000313" key="6">
    <source>
        <dbReference type="EMBL" id="VVA93389.1"/>
    </source>
</evidence>
<evidence type="ECO:0000256" key="1">
    <source>
        <dbReference type="ARBA" id="ARBA00008056"/>
    </source>
</evidence>
<name>A0A565AXR2_9BRAS</name>
<dbReference type="Gene3D" id="2.60.120.330">
    <property type="entry name" value="B-lactam Antibiotic, Isopenicillin N Synthase, Chain"/>
    <property type="match status" value="2"/>
</dbReference>
<dbReference type="OrthoDB" id="288590at2759"/>
<feature type="domain" description="Fe2OG dioxygenase" evidence="5">
    <location>
        <begin position="456"/>
        <end position="561"/>
    </location>
</feature>
<dbReference type="Pfam" id="PF14226">
    <property type="entry name" value="DIOX_N"/>
    <property type="match status" value="2"/>
</dbReference>
<dbReference type="InterPro" id="IPR027443">
    <property type="entry name" value="IPNS-like_sf"/>
</dbReference>
<evidence type="ECO:0000256" key="2">
    <source>
        <dbReference type="ARBA" id="ARBA00022723"/>
    </source>
</evidence>
<proteinExistence type="inferred from homology"/>
<dbReference type="Pfam" id="PF03171">
    <property type="entry name" value="2OG-FeII_Oxy"/>
    <property type="match status" value="2"/>
</dbReference>
<dbReference type="Proteomes" id="UP000489600">
    <property type="component" value="Unassembled WGS sequence"/>
</dbReference>
<organism evidence="6 7">
    <name type="scientific">Arabis nemorensis</name>
    <dbReference type="NCBI Taxonomy" id="586526"/>
    <lineage>
        <taxon>Eukaryota</taxon>
        <taxon>Viridiplantae</taxon>
        <taxon>Streptophyta</taxon>
        <taxon>Embryophyta</taxon>
        <taxon>Tracheophyta</taxon>
        <taxon>Spermatophyta</taxon>
        <taxon>Magnoliopsida</taxon>
        <taxon>eudicotyledons</taxon>
        <taxon>Gunneridae</taxon>
        <taxon>Pentapetalae</taxon>
        <taxon>rosids</taxon>
        <taxon>malvids</taxon>
        <taxon>Brassicales</taxon>
        <taxon>Brassicaceae</taxon>
        <taxon>Arabideae</taxon>
        <taxon>Arabis</taxon>
    </lineage>
</organism>
<dbReference type="PANTHER" id="PTHR10209:SF590">
    <property type="entry name" value="2-OXOGLUTARATE (2OG) AND FE(II)-DEPENDENT OXYGENASE SUPERFAMILY PROTEIN"/>
    <property type="match status" value="1"/>
</dbReference>
<evidence type="ECO:0000259" key="5">
    <source>
        <dbReference type="PROSITE" id="PS51471"/>
    </source>
</evidence>
<keyword evidence="2" id="KW-0479">Metal-binding</keyword>
<gene>
    <name evidence="6" type="ORF">ANE_LOCUS3834</name>
</gene>
<dbReference type="GO" id="GO:0051213">
    <property type="term" value="F:dioxygenase activity"/>
    <property type="evidence" value="ECO:0007669"/>
    <property type="project" value="UniProtKB-ARBA"/>
</dbReference>
<comment type="caution">
    <text evidence="6">The sequence shown here is derived from an EMBL/GenBank/DDBJ whole genome shotgun (WGS) entry which is preliminary data.</text>
</comment>
<keyword evidence="7" id="KW-1185">Reference proteome</keyword>
<feature type="domain" description="Fe2OG dioxygenase" evidence="5">
    <location>
        <begin position="167"/>
        <end position="272"/>
    </location>
</feature>
<reference evidence="6" key="1">
    <citation type="submission" date="2019-07" db="EMBL/GenBank/DDBJ databases">
        <authorList>
            <person name="Dittberner H."/>
        </authorList>
    </citation>
    <scope>NUCLEOTIDE SEQUENCE [LARGE SCALE GENOMIC DNA]</scope>
</reference>
<evidence type="ECO:0000313" key="7">
    <source>
        <dbReference type="Proteomes" id="UP000489600"/>
    </source>
</evidence>
<dbReference type="FunFam" id="2.60.120.330:FF:000006">
    <property type="entry name" value="2-oxoglutarate-Fe(II) type oxidoreductase hxnY"/>
    <property type="match status" value="2"/>
</dbReference>
<comment type="similarity">
    <text evidence="1">Belongs to the iron/ascorbate-dependent oxidoreductase family.</text>
</comment>
<sequence length="602" mass="67718">MESSSLLLPIIDLSSPDKISTAQLIRRACIDHGFFYLMNHGVSEELNEKVFRESKNLFTLPLDEKMMLARSAIRGYSPLYHEKHEPSTTSKGDSKEMFTFGPSEGVLDKHYPNKWPSQDLLPLWRPAMECYYKNVMDVARKLLSLVALALNLEEKFFEQVGALNDNQATVVRLLRYPGELYSSGEVTCGASAHSDFGMITLLATDGVPGLQVCRNKDKEPRVWEDVPGIKGAFIVNIGDLMERWTNGLFRSTMHRVVPVGKERYSVAVFVNPDPNCVVECLESCCSETSPPSSSEDVCSKLVSMIVDKLFGVVYVCKACLEHGFFYAKNHGISEKLMEEVFKESKGFFNLPLEEKMALLRRDLLGYTPLYAEKLDPSVTSIGDSKESFYFGSLEGVLAQRYPNQWPSQDLLPSWRPTMECYYKHVLSVGKKLLGLIALALDLDEDFFERVGALNDPAAIVRLLRYPGEVISSDIETYGASAHSDYGMVTLLLTDGVPGLQVCRDKSKQPRVWEDVPGIKGAFIVNIGDMMERWTNGLFRSTLHRVMPVGKERYSVVFFLDPNPDCNVECLESCCSETCPPRYPPILAGDYLKERFRLTYATS</sequence>
<dbReference type="InterPro" id="IPR005123">
    <property type="entry name" value="Oxoglu/Fe-dep_dioxygenase_dom"/>
</dbReference>
<dbReference type="PANTHER" id="PTHR10209">
    <property type="entry name" value="OXIDOREDUCTASE, 2OG-FE II OXYGENASE FAMILY PROTEIN"/>
    <property type="match status" value="1"/>
</dbReference>
<dbReference type="AlphaFoldDB" id="A0A565AXR2"/>
<evidence type="ECO:0000256" key="4">
    <source>
        <dbReference type="ARBA" id="ARBA00023004"/>
    </source>
</evidence>
<evidence type="ECO:0000256" key="3">
    <source>
        <dbReference type="ARBA" id="ARBA00023002"/>
    </source>
</evidence>
<dbReference type="InterPro" id="IPR026992">
    <property type="entry name" value="DIOX_N"/>
</dbReference>
<dbReference type="GO" id="GO:0046872">
    <property type="term" value="F:metal ion binding"/>
    <property type="evidence" value="ECO:0007669"/>
    <property type="project" value="UniProtKB-KW"/>
</dbReference>
<dbReference type="SUPFAM" id="SSF51197">
    <property type="entry name" value="Clavaminate synthase-like"/>
    <property type="match status" value="2"/>
</dbReference>
<protein>
    <recommendedName>
        <fullName evidence="5">Fe2OG dioxygenase domain-containing protein</fullName>
    </recommendedName>
</protein>
<dbReference type="PRINTS" id="PR00682">
    <property type="entry name" value="IPNSYNTHASE"/>
</dbReference>
<dbReference type="InterPro" id="IPR044861">
    <property type="entry name" value="IPNS-like_FE2OG_OXY"/>
</dbReference>
<keyword evidence="4" id="KW-0408">Iron</keyword>